<dbReference type="EMBL" id="JAGSMN010000439">
    <property type="protein sequence ID" value="MBR7675174.1"/>
    <property type="molecule type" value="Genomic_DNA"/>
</dbReference>
<keyword evidence="3" id="KW-1185">Reference proteome</keyword>
<dbReference type="Proteomes" id="UP000675554">
    <property type="component" value="Unassembled WGS sequence"/>
</dbReference>
<feature type="compositionally biased region" description="Polar residues" evidence="1">
    <location>
        <begin position="159"/>
        <end position="188"/>
    </location>
</feature>
<feature type="region of interest" description="Disordered" evidence="1">
    <location>
        <begin position="1"/>
        <end position="25"/>
    </location>
</feature>
<gene>
    <name evidence="2" type="ORF">KDA82_19530</name>
</gene>
<organism evidence="2 3">
    <name type="scientific">Streptomyces daliensis</name>
    <dbReference type="NCBI Taxonomy" id="299421"/>
    <lineage>
        <taxon>Bacteria</taxon>
        <taxon>Bacillati</taxon>
        <taxon>Actinomycetota</taxon>
        <taxon>Actinomycetes</taxon>
        <taxon>Kitasatosporales</taxon>
        <taxon>Streptomycetaceae</taxon>
        <taxon>Streptomyces</taxon>
    </lineage>
</organism>
<comment type="caution">
    <text evidence="2">The sequence shown here is derived from an EMBL/GenBank/DDBJ whole genome shotgun (WGS) entry which is preliminary data.</text>
</comment>
<proteinExistence type="predicted"/>
<reference evidence="2" key="1">
    <citation type="submission" date="2021-04" db="EMBL/GenBank/DDBJ databases">
        <title>Sequencing of actinobacteria type strains.</title>
        <authorList>
            <person name="Nguyen G.-S."/>
            <person name="Wentzel A."/>
        </authorList>
    </citation>
    <scope>NUCLEOTIDE SEQUENCE</scope>
    <source>
        <strain evidence="2">DSM 42095</strain>
    </source>
</reference>
<evidence type="ECO:0000313" key="2">
    <source>
        <dbReference type="EMBL" id="MBR7675174.1"/>
    </source>
</evidence>
<protein>
    <submittedName>
        <fullName evidence="2">Uncharacterized protein</fullName>
    </submittedName>
</protein>
<name>A0A8T4J0U9_9ACTN</name>
<evidence type="ECO:0000256" key="1">
    <source>
        <dbReference type="SAM" id="MobiDB-lite"/>
    </source>
</evidence>
<accession>A0A8T4J0U9</accession>
<feature type="region of interest" description="Disordered" evidence="1">
    <location>
        <begin position="151"/>
        <end position="194"/>
    </location>
</feature>
<dbReference type="AlphaFoldDB" id="A0A8T4J0U9"/>
<sequence length="194" mass="20817">MDTINKIWSLRDAPEPPPGRTPRRDAESYLMNMIRANGKEHGEPTVAHCVAASISAIRHTPGVGEKGAHDIDQLFKRPDLAPYLMRPASDQRAQTYVAQVEDSHWNALNNDPRTRSVGTAAGASVGVPTRLQLQNAAAAPSTLQAYLQREMNPVGHNAGSFNHASRPSAPSATTPRTDLSGGNNQAQKRSGPGK</sequence>
<evidence type="ECO:0000313" key="3">
    <source>
        <dbReference type="Proteomes" id="UP000675554"/>
    </source>
</evidence>